<feature type="transmembrane region" description="Helical" evidence="6">
    <location>
        <begin position="212"/>
        <end position="230"/>
    </location>
</feature>
<evidence type="ECO:0000256" key="2">
    <source>
        <dbReference type="ARBA" id="ARBA00022692"/>
    </source>
</evidence>
<feature type="transmembrane region" description="Helical" evidence="6">
    <location>
        <begin position="389"/>
        <end position="407"/>
    </location>
</feature>
<evidence type="ECO:0008006" key="9">
    <source>
        <dbReference type="Google" id="ProtNLM"/>
    </source>
</evidence>
<keyword evidence="4 6" id="KW-0472">Membrane</keyword>
<evidence type="ECO:0000256" key="4">
    <source>
        <dbReference type="ARBA" id="ARBA00023136"/>
    </source>
</evidence>
<dbReference type="OrthoDB" id="408493at2759"/>
<evidence type="ECO:0000313" key="8">
    <source>
        <dbReference type="Proteomes" id="UP000664534"/>
    </source>
</evidence>
<accession>A0A8H3F6Z0</accession>
<feature type="transmembrane region" description="Helical" evidence="6">
    <location>
        <begin position="309"/>
        <end position="329"/>
    </location>
</feature>
<name>A0A8H3F6Z0_9LECA</name>
<feature type="transmembrane region" description="Helical" evidence="6">
    <location>
        <begin position="280"/>
        <end position="302"/>
    </location>
</feature>
<feature type="region of interest" description="Disordered" evidence="5">
    <location>
        <begin position="97"/>
        <end position="129"/>
    </location>
</feature>
<evidence type="ECO:0000256" key="3">
    <source>
        <dbReference type="ARBA" id="ARBA00022989"/>
    </source>
</evidence>
<keyword evidence="2 6" id="KW-0812">Transmembrane</keyword>
<feature type="transmembrane region" description="Helical" evidence="6">
    <location>
        <begin position="182"/>
        <end position="200"/>
    </location>
</feature>
<dbReference type="GO" id="GO:0015165">
    <property type="term" value="F:pyrimidine nucleotide-sugar transmembrane transporter activity"/>
    <property type="evidence" value="ECO:0007669"/>
    <property type="project" value="InterPro"/>
</dbReference>
<dbReference type="EMBL" id="CAJPDT010000021">
    <property type="protein sequence ID" value="CAF9918858.1"/>
    <property type="molecule type" value="Genomic_DNA"/>
</dbReference>
<evidence type="ECO:0000256" key="5">
    <source>
        <dbReference type="SAM" id="MobiDB-lite"/>
    </source>
</evidence>
<keyword evidence="8" id="KW-1185">Reference proteome</keyword>
<keyword evidence="3 6" id="KW-1133">Transmembrane helix</keyword>
<comment type="subcellular location">
    <subcellularLocation>
        <location evidence="1">Membrane</location>
        <topology evidence="1">Multi-pass membrane protein</topology>
    </subcellularLocation>
</comment>
<sequence>MMLRSSFSSIVAGWSPAYAAALALVAIQVGIGIVYKIAQKGGSYTFSTSSSITLSEFLKCTLSTFLFYRECQRRHAAKGFAYHVAAASPERLSLDEKDDSRTFSETSTLEEGKDGSEDHFKIPQSPDARGGELTREEFWNYCKNEVPLDTKYGFFQLALLYALINNTIFVAYKLADPGTIQLLKSGITLVTALICGLMVTQYHPDTGASYPISTYSLLIFQTFLSASAGVYNQSLCKKGTASLHGDNQTLYASGAAINLVIHIIMKVLKPDEPSFFTGYNSIGAIMVILSNVFIGLAITAVYKYADAIIKCFATAVSTGILLYLSPILFGAEMSFLVLPGTLVVFISTWLYMEAAPPKPAPNSIPDHAPPTLLSQASERVSAKHWNRQITTGVSTFITIVIIVWLSLGNAHMPDKGAPKVPGADALESNSTVTKLESPFKNTMAFIRINADRPERIPTVMGYEPFFRDVHISMPGLTPNKHQLNLTHDSYEQTFTAYKALGDTMKLILDAPANDSASQIEGIFFFHFDIWLDPMAFAHENFENIWLPDMDGPRYLCMTEKTQDEIMGHWYWFDSGAQHPASDAAREVHDRFGQDFNIKGDEFCAGWADLYYIPRRFFADWIILSTIYASHDVFHELGVASMARIIDMSRRTHPTLPVMTHFGDCWGGCCAGYPKGPEILWKRCGHHLNYMNQEHVKTHYGRLEREAKMLGSNVTEVVRGREDDERMLKELGGLMVEVGGDTGTEDSWSKHW</sequence>
<dbReference type="Proteomes" id="UP000664534">
    <property type="component" value="Unassembled WGS sequence"/>
</dbReference>
<reference evidence="7" key="1">
    <citation type="submission" date="2021-03" db="EMBL/GenBank/DDBJ databases">
        <authorList>
            <person name="Tagirdzhanova G."/>
        </authorList>
    </citation>
    <scope>NUCLEOTIDE SEQUENCE</scope>
</reference>
<dbReference type="GO" id="GO:0000139">
    <property type="term" value="C:Golgi membrane"/>
    <property type="evidence" value="ECO:0007669"/>
    <property type="project" value="InterPro"/>
</dbReference>
<feature type="transmembrane region" description="Helical" evidence="6">
    <location>
        <begin position="250"/>
        <end position="268"/>
    </location>
</feature>
<evidence type="ECO:0000256" key="1">
    <source>
        <dbReference type="ARBA" id="ARBA00004141"/>
    </source>
</evidence>
<comment type="caution">
    <text evidence="7">The sequence shown here is derived from an EMBL/GenBank/DDBJ whole genome shotgun (WGS) entry which is preliminary data.</text>
</comment>
<dbReference type="AlphaFoldDB" id="A0A8H3F6Z0"/>
<evidence type="ECO:0000256" key="6">
    <source>
        <dbReference type="SAM" id="Phobius"/>
    </source>
</evidence>
<feature type="transmembrane region" description="Helical" evidence="6">
    <location>
        <begin position="152"/>
        <end position="175"/>
    </location>
</feature>
<gene>
    <name evidence="7" type="ORF">IMSHALPRED_004449</name>
</gene>
<protein>
    <recommendedName>
        <fullName evidence="9">UDP-galactose transporter</fullName>
    </recommendedName>
</protein>
<organism evidence="7 8">
    <name type="scientific">Imshaugia aleurites</name>
    <dbReference type="NCBI Taxonomy" id="172621"/>
    <lineage>
        <taxon>Eukaryota</taxon>
        <taxon>Fungi</taxon>
        <taxon>Dikarya</taxon>
        <taxon>Ascomycota</taxon>
        <taxon>Pezizomycotina</taxon>
        <taxon>Lecanoromycetes</taxon>
        <taxon>OSLEUM clade</taxon>
        <taxon>Lecanoromycetidae</taxon>
        <taxon>Lecanorales</taxon>
        <taxon>Lecanorineae</taxon>
        <taxon>Parmeliaceae</taxon>
        <taxon>Imshaugia</taxon>
    </lineage>
</organism>
<feature type="compositionally biased region" description="Basic and acidic residues" evidence="5">
    <location>
        <begin position="110"/>
        <end position="121"/>
    </location>
</feature>
<dbReference type="Pfam" id="PF04142">
    <property type="entry name" value="Nuc_sug_transp"/>
    <property type="match status" value="1"/>
</dbReference>
<evidence type="ECO:0000313" key="7">
    <source>
        <dbReference type="EMBL" id="CAF9918858.1"/>
    </source>
</evidence>
<dbReference type="InterPro" id="IPR007271">
    <property type="entry name" value="Nuc_sug_transpt"/>
</dbReference>
<feature type="transmembrane region" description="Helical" evidence="6">
    <location>
        <begin position="335"/>
        <end position="352"/>
    </location>
</feature>
<dbReference type="PANTHER" id="PTHR10231">
    <property type="entry name" value="NUCLEOTIDE-SUGAR TRANSMEMBRANE TRANSPORTER"/>
    <property type="match status" value="1"/>
</dbReference>
<proteinExistence type="predicted"/>